<reference evidence="2" key="1">
    <citation type="submission" date="2017-02" db="UniProtKB">
        <authorList>
            <consortium name="WormBaseParasite"/>
        </authorList>
    </citation>
    <scope>IDENTIFICATION</scope>
</reference>
<evidence type="ECO:0000313" key="2">
    <source>
        <dbReference type="WBParaSite" id="PTRK_0000888500.1"/>
    </source>
</evidence>
<proteinExistence type="predicted"/>
<keyword evidence="1" id="KW-1185">Reference proteome</keyword>
<name>A0A0N4ZL49_PARTI</name>
<accession>A0A0N4ZL49</accession>
<dbReference type="WBParaSite" id="PTRK_0000888500.1">
    <property type="protein sequence ID" value="PTRK_0000888500.1"/>
    <property type="gene ID" value="PTRK_0000888500"/>
</dbReference>
<protein>
    <submittedName>
        <fullName evidence="2">LigA</fullName>
    </submittedName>
</protein>
<dbReference type="AlphaFoldDB" id="A0A0N4ZL49"/>
<organism evidence="1 2">
    <name type="scientific">Parastrongyloides trichosuri</name>
    <name type="common">Possum-specific nematode worm</name>
    <dbReference type="NCBI Taxonomy" id="131310"/>
    <lineage>
        <taxon>Eukaryota</taxon>
        <taxon>Metazoa</taxon>
        <taxon>Ecdysozoa</taxon>
        <taxon>Nematoda</taxon>
        <taxon>Chromadorea</taxon>
        <taxon>Rhabditida</taxon>
        <taxon>Tylenchina</taxon>
        <taxon>Panagrolaimomorpha</taxon>
        <taxon>Strongyloidoidea</taxon>
        <taxon>Strongyloididae</taxon>
        <taxon>Parastrongyloides</taxon>
    </lineage>
</organism>
<dbReference type="Proteomes" id="UP000038045">
    <property type="component" value="Unplaced"/>
</dbReference>
<evidence type="ECO:0000313" key="1">
    <source>
        <dbReference type="Proteomes" id="UP000038045"/>
    </source>
</evidence>
<sequence length="344" mass="35745">MATLCPPKVTNGLVWSAKKTGRFQQEAARSVGEETEAGLEGRRHRHPQATRLLVVGVFRRIGDRRPVGSQAHEVLVEQVVDRGVDRHAVVDLGVAGGALAAPALRAVLAAHPGRQAVGGLPAQLGVDHVLGRVGQRLARLRAGLLLAVGVGVVAVQAPGVGEAPAGGDFQALRRGLVDVHALAEFLDRRPEADIGATRRRCSWRSAGPRRSCPRSRCGRPWRWRGRGAVGDRLARGDLVLEVVAEDGGVGAEGRAVVEIDAELIGHAGFRGQAGAADQRQGALAAEAVDAGGQLFQARGLEAAADAALQGPLFIGVPDQVGARAEVAAEHVVVVVAQADGQGEV</sequence>